<keyword evidence="2" id="KW-0031">Aminopeptidase</keyword>
<feature type="compositionally biased region" description="Low complexity" evidence="1">
    <location>
        <begin position="614"/>
        <end position="625"/>
    </location>
</feature>
<sequence>MTDDAFADLDAYVRLPRLSGLVLSPDGRRLVVGVATPDMKKNRYTTALWEVDPAGERPARRLTRSTEGESGAAFTPSGDLLFVSARPDAAAESEDGPKSALWLQPASGGDARVIAAPAGGVRAVAVAAEAGTVLAGAPMMPSATSAEHDAELRKARKDAGVSAILHEEYPIRFWDHDLGPDRTRLVVADGVPAGEERLELRDLTGHAGRALTDEAAWDVSPDGRTVVTTWTVPEAGGSQRPTVVAIDVATGERRVLADDPDHEYESPRISPDGTQVAVAVYRRSTPHEPGDYWLALVPLAGGELRPLTRSWDRWPHSARWLPDGSALVVGADDQGRAAAVEGRRRHRRGHPADRRRRRLQRPADLAGRAVGLCAALRGRPPACPGADRPRRRRDRAAARARRGPRPGRRDPRTARRGHRHRRGRHAAAGVARAPEGRRRRLAGAAAAVDPRRPARIVERLAVAVEPVARRGTGLRRAAARPGDLHRLRVRLHQARLGGVGRGAVHRPDGAHRRRGAALGGRRDPHGGDGRIVRRLHGQLGRRAHRPVQGDRHPRLAVGAGPVRADDRRDLLLAARAHPRDGGGELAAPLRRRDHHADARHPRRQGLPRPDRRGAAAVVGPGVPLGRRGRLDTAQVPLLPGREPLDPDPAPREALVRHGVRVSRAARAGQGLGAAGPARLTVTRRRSGKVLPRHRHRRGRT</sequence>
<evidence type="ECO:0000256" key="1">
    <source>
        <dbReference type="SAM" id="MobiDB-lite"/>
    </source>
</evidence>
<dbReference type="Gene3D" id="2.120.10.30">
    <property type="entry name" value="TolB, C-terminal domain"/>
    <property type="match status" value="2"/>
</dbReference>
<feature type="region of interest" description="Disordered" evidence="1">
    <location>
        <begin position="376"/>
        <end position="446"/>
    </location>
</feature>
<proteinExistence type="predicted"/>
<feature type="compositionally biased region" description="Basic residues" evidence="1">
    <location>
        <begin position="414"/>
        <end position="425"/>
    </location>
</feature>
<dbReference type="EMBL" id="CP009110">
    <property type="protein sequence ID" value="AIJ24467.1"/>
    <property type="molecule type" value="Genomic_DNA"/>
</dbReference>
<feature type="compositionally biased region" description="Basic and acidic residues" evidence="1">
    <location>
        <begin position="520"/>
        <end position="530"/>
    </location>
</feature>
<protein>
    <submittedName>
        <fullName evidence="2">Dipeptidyl aminopeptidase/acylaminoacyl peptidase</fullName>
    </submittedName>
</protein>
<keyword evidence="2" id="KW-0378">Hydrolase</keyword>
<name>A0A076N3A7_AMYME</name>
<dbReference type="HOGENOM" id="CLU_393644_0_0_11"/>
<feature type="compositionally biased region" description="Basic and acidic residues" evidence="1">
    <location>
        <begin position="56"/>
        <end position="67"/>
    </location>
</feature>
<organism evidence="2 3">
    <name type="scientific">Amycolatopsis methanolica 239</name>
    <dbReference type="NCBI Taxonomy" id="1068978"/>
    <lineage>
        <taxon>Bacteria</taxon>
        <taxon>Bacillati</taxon>
        <taxon>Actinomycetota</taxon>
        <taxon>Actinomycetes</taxon>
        <taxon>Pseudonocardiales</taxon>
        <taxon>Pseudonocardiaceae</taxon>
        <taxon>Amycolatopsis</taxon>
        <taxon>Amycolatopsis methanolica group</taxon>
    </lineage>
</organism>
<feature type="region of interest" description="Disordered" evidence="1">
    <location>
        <begin position="500"/>
        <end position="530"/>
    </location>
</feature>
<dbReference type="AlphaFoldDB" id="A0A076N3A7"/>
<dbReference type="Proteomes" id="UP000062973">
    <property type="component" value="Chromosome"/>
</dbReference>
<keyword evidence="2" id="KW-0645">Protease</keyword>
<dbReference type="SUPFAM" id="SSF82171">
    <property type="entry name" value="DPP6 N-terminal domain-like"/>
    <property type="match status" value="1"/>
</dbReference>
<accession>A0A076N3A7</accession>
<dbReference type="InterPro" id="IPR011042">
    <property type="entry name" value="6-blade_b-propeller_TolB-like"/>
</dbReference>
<feature type="region of interest" description="Disordered" evidence="1">
    <location>
        <begin position="576"/>
        <end position="628"/>
    </location>
</feature>
<dbReference type="STRING" id="1068978.AMETH_4375"/>
<feature type="compositionally biased region" description="Basic residues" evidence="1">
    <location>
        <begin position="343"/>
        <end position="360"/>
    </location>
</feature>
<reference evidence="2 3" key="1">
    <citation type="submission" date="2014-07" db="EMBL/GenBank/DDBJ databases">
        <title>Whole Genome Sequence of the Amycolatopsis methanolica 239.</title>
        <authorList>
            <person name="Tang B."/>
        </authorList>
    </citation>
    <scope>NUCLEOTIDE SEQUENCE [LARGE SCALE GENOMIC DNA]</scope>
    <source>
        <strain evidence="2 3">239</strain>
    </source>
</reference>
<feature type="region of interest" description="Disordered" evidence="1">
    <location>
        <begin position="56"/>
        <end position="75"/>
    </location>
</feature>
<dbReference type="GO" id="GO:0004177">
    <property type="term" value="F:aminopeptidase activity"/>
    <property type="evidence" value="ECO:0007669"/>
    <property type="project" value="UniProtKB-KW"/>
</dbReference>
<keyword evidence="3" id="KW-1185">Reference proteome</keyword>
<evidence type="ECO:0000313" key="2">
    <source>
        <dbReference type="EMBL" id="AIJ24467.1"/>
    </source>
</evidence>
<gene>
    <name evidence="2" type="ORF">AMETH_4375</name>
</gene>
<feature type="region of interest" description="Disordered" evidence="1">
    <location>
        <begin position="334"/>
        <end position="363"/>
    </location>
</feature>
<evidence type="ECO:0000313" key="3">
    <source>
        <dbReference type="Proteomes" id="UP000062973"/>
    </source>
</evidence>
<feature type="compositionally biased region" description="Basic residues" evidence="1">
    <location>
        <begin position="389"/>
        <end position="406"/>
    </location>
</feature>
<dbReference type="eggNOG" id="COG0823">
    <property type="taxonomic scope" value="Bacteria"/>
</dbReference>
<feature type="compositionally biased region" description="Low complexity" evidence="1">
    <location>
        <begin position="377"/>
        <end position="386"/>
    </location>
</feature>
<dbReference type="KEGG" id="amq:AMETH_4375"/>